<reference evidence="1 3" key="2">
    <citation type="submission" date="2016-02" db="EMBL/GenBank/DDBJ databases">
        <title>Complete Genome Sequence of Propionibacterium acidipropionici ATCC 55737.</title>
        <authorList>
            <person name="Luna Flores C.H."/>
            <person name="Nielsen L.K."/>
            <person name="Marcellin E."/>
        </authorList>
    </citation>
    <scope>NUCLEOTIDE SEQUENCE [LARGE SCALE GENOMIC DNA]</scope>
    <source>
        <strain evidence="1 3">ATCC 55737</strain>
    </source>
</reference>
<dbReference type="Proteomes" id="UP000075221">
    <property type="component" value="Chromosome"/>
</dbReference>
<dbReference type="Proteomes" id="UP000178666">
    <property type="component" value="Chromosome"/>
</dbReference>
<dbReference type="Gene3D" id="3.40.630.30">
    <property type="match status" value="1"/>
</dbReference>
<sequence>MILILLTMDDVREETAAHDPGLVLFSGDVSTATEFAEATRLYRHAFHYDLPHLSLNANLLSALGRNGGSAIGIRRDAPDGPMVGFAYGFSALDPDTHESFHYSQAAVVHPDLQGKGIGRLLKLRQAEVARSWGAGLMRWGYNPLFARNGHFNLDSLGGTGRKFVIDYYGRPHSDRLLVEWDLDAAGDPHAAEHERPIPGSIRDAAPAVAVPDSQGVWIPIPSGLVADNVDEAGAQDVRDTLRQTLREVTSHGLALVSCRRLGPDISVYRAVPDQEAA</sequence>
<dbReference type="PANTHER" id="PTHR41700">
    <property type="entry name" value="GCN5-RELATED N-ACETYLTRANSFERASE"/>
    <property type="match status" value="1"/>
</dbReference>
<proteinExistence type="predicted"/>
<dbReference type="InterPro" id="IPR016181">
    <property type="entry name" value="Acyl_CoA_acyltransferase"/>
</dbReference>
<name>A0A142KIN2_9ACTN</name>
<dbReference type="KEGG" id="aaci:ASQ49_03540"/>
<gene>
    <name evidence="2" type="ORF">A8L58_12975</name>
    <name evidence="1" type="ORF">AXH35_11525</name>
</gene>
<dbReference type="SUPFAM" id="SSF55729">
    <property type="entry name" value="Acyl-CoA N-acyltransferases (Nat)"/>
    <property type="match status" value="1"/>
</dbReference>
<dbReference type="PANTHER" id="PTHR41700:SF1">
    <property type="entry name" value="N-ACETYLTRANSFERASE DOMAIN-CONTAINING PROTEIN"/>
    <property type="match status" value="1"/>
</dbReference>
<accession>A0A142KIN2</accession>
<dbReference type="EMBL" id="CP015970">
    <property type="protein sequence ID" value="AOZ47433.1"/>
    <property type="molecule type" value="Genomic_DNA"/>
</dbReference>
<dbReference type="EMBL" id="CP014352">
    <property type="protein sequence ID" value="AMS05970.1"/>
    <property type="molecule type" value="Genomic_DNA"/>
</dbReference>
<keyword evidence="4" id="KW-1185">Reference proteome</keyword>
<dbReference type="InterPro" id="IPR038764">
    <property type="entry name" value="GNAT_N_AcTrfase_prd"/>
</dbReference>
<evidence type="ECO:0000313" key="3">
    <source>
        <dbReference type="Proteomes" id="UP000075221"/>
    </source>
</evidence>
<evidence type="ECO:0000313" key="4">
    <source>
        <dbReference type="Proteomes" id="UP000178666"/>
    </source>
</evidence>
<evidence type="ECO:0000313" key="2">
    <source>
        <dbReference type="EMBL" id="AOZ47433.1"/>
    </source>
</evidence>
<organism evidence="1 3">
    <name type="scientific">Acidipropionibacterium acidipropionici</name>
    <dbReference type="NCBI Taxonomy" id="1748"/>
    <lineage>
        <taxon>Bacteria</taxon>
        <taxon>Bacillati</taxon>
        <taxon>Actinomycetota</taxon>
        <taxon>Actinomycetes</taxon>
        <taxon>Propionibacteriales</taxon>
        <taxon>Propionibacteriaceae</taxon>
        <taxon>Acidipropionibacterium</taxon>
    </lineage>
</organism>
<evidence type="ECO:0000313" key="1">
    <source>
        <dbReference type="EMBL" id="AMS05970.1"/>
    </source>
</evidence>
<dbReference type="AlphaFoldDB" id="A0A142KIN2"/>
<protein>
    <submittedName>
        <fullName evidence="1">Uncharacterized protein</fullName>
    </submittedName>
</protein>
<reference evidence="2 4" key="1">
    <citation type="journal article" date="2016" name="Plant Dis.">
        <title>Improved production of propionic acid using genome shuffling.</title>
        <authorList>
            <person name="Luna-Flores C.H."/>
            <person name="Palfreyman R.W."/>
            <person name="Kromer J.O."/>
            <person name="Nielsen L.K."/>
            <person name="Marcellin E."/>
        </authorList>
    </citation>
    <scope>NUCLEOTIDE SEQUENCE [LARGE SCALE GENOMIC DNA]</scope>
    <source>
        <strain evidence="2 4">F3E8</strain>
    </source>
</reference>
<dbReference type="CDD" id="cd04301">
    <property type="entry name" value="NAT_SF"/>
    <property type="match status" value="1"/>
</dbReference>